<dbReference type="EMBL" id="WNKQ01000011">
    <property type="protein sequence ID" value="KAF5848263.1"/>
    <property type="molecule type" value="Genomic_DNA"/>
</dbReference>
<feature type="transmembrane region" description="Helical" evidence="1">
    <location>
        <begin position="95"/>
        <end position="116"/>
    </location>
</feature>
<evidence type="ECO:0008006" key="4">
    <source>
        <dbReference type="Google" id="ProtNLM"/>
    </source>
</evidence>
<proteinExistence type="predicted"/>
<comment type="caution">
    <text evidence="2">The sequence shown here is derived from an EMBL/GenBank/DDBJ whole genome shotgun (WGS) entry which is preliminary data.</text>
</comment>
<dbReference type="PANTHER" id="PTHR42083:SF1">
    <property type="entry name" value="MARVEL DOMAIN-CONTAINING PROTEIN"/>
    <property type="match status" value="1"/>
</dbReference>
<organism evidence="2 3">
    <name type="scientific">Cochliobolus sativus</name>
    <name type="common">Common root rot and spot blotch fungus</name>
    <name type="synonym">Bipolaris sorokiniana</name>
    <dbReference type="NCBI Taxonomy" id="45130"/>
    <lineage>
        <taxon>Eukaryota</taxon>
        <taxon>Fungi</taxon>
        <taxon>Dikarya</taxon>
        <taxon>Ascomycota</taxon>
        <taxon>Pezizomycotina</taxon>
        <taxon>Dothideomycetes</taxon>
        <taxon>Pleosporomycetidae</taxon>
        <taxon>Pleosporales</taxon>
        <taxon>Pleosporineae</taxon>
        <taxon>Pleosporaceae</taxon>
        <taxon>Bipolaris</taxon>
    </lineage>
</organism>
<name>A0A8H5ZI73_COCSA</name>
<keyword evidence="1" id="KW-0472">Membrane</keyword>
<evidence type="ECO:0000313" key="3">
    <source>
        <dbReference type="Proteomes" id="UP000624244"/>
    </source>
</evidence>
<evidence type="ECO:0000256" key="1">
    <source>
        <dbReference type="SAM" id="Phobius"/>
    </source>
</evidence>
<feature type="transmembrane region" description="Helical" evidence="1">
    <location>
        <begin position="34"/>
        <end position="53"/>
    </location>
</feature>
<dbReference type="AlphaFoldDB" id="A0A8H5ZI73"/>
<reference evidence="2" key="1">
    <citation type="submission" date="2019-11" db="EMBL/GenBank/DDBJ databases">
        <title>Bipolaris sorokiniana Genome sequencing.</title>
        <authorList>
            <person name="Wang H."/>
        </authorList>
    </citation>
    <scope>NUCLEOTIDE SEQUENCE</scope>
</reference>
<evidence type="ECO:0000313" key="2">
    <source>
        <dbReference type="EMBL" id="KAF5848263.1"/>
    </source>
</evidence>
<protein>
    <recommendedName>
        <fullName evidence="4">MARVEL domain-containing protein</fullName>
    </recommendedName>
</protein>
<feature type="transmembrane region" description="Helical" evidence="1">
    <location>
        <begin position="69"/>
        <end position="88"/>
    </location>
</feature>
<keyword evidence="1" id="KW-0812">Transmembrane</keyword>
<accession>A0A8H5ZI73</accession>
<keyword evidence="1" id="KW-1133">Transmembrane helix</keyword>
<dbReference type="OMA" id="CIRFLQF"/>
<feature type="transmembrane region" description="Helical" evidence="1">
    <location>
        <begin position="136"/>
        <end position="159"/>
    </location>
</feature>
<dbReference type="PANTHER" id="PTHR42083">
    <property type="entry name" value="MARVEL DOMAIN-CONTAINING PROTEIN"/>
    <property type="match status" value="1"/>
</dbReference>
<gene>
    <name evidence="2" type="ORF">GGP41_005661</name>
</gene>
<sequence>MAFKFLSNSTLRGEKATMGTTLRSTFTPATILRLVLRLFQFVMGLTVIGMYAVDLDNARKQGKYVDSKWVWATLCGALGAFVSLLFMVPFLGRMVLLFAVDVVVFICYIVAFGIFGNMYIGEDAEGNKGVQRMKNGVWVLLTNVVLWFISAVLGAGLFWRARKARTTHTGRAPQHV</sequence>
<dbReference type="Proteomes" id="UP000624244">
    <property type="component" value="Unassembled WGS sequence"/>
</dbReference>